<accession>A0AB33IHC5</accession>
<keyword evidence="2" id="KW-0732">Signal</keyword>
<evidence type="ECO:0000313" key="4">
    <source>
        <dbReference type="Proteomes" id="UP000516424"/>
    </source>
</evidence>
<protein>
    <submittedName>
        <fullName evidence="3">Uncharacterized protein</fullName>
    </submittedName>
</protein>
<proteinExistence type="predicted"/>
<feature type="compositionally biased region" description="Polar residues" evidence="1">
    <location>
        <begin position="82"/>
        <end position="92"/>
    </location>
</feature>
<dbReference type="EMBL" id="AP023410">
    <property type="protein sequence ID" value="BCK76475.1"/>
    <property type="molecule type" value="Genomic_DNA"/>
</dbReference>
<reference evidence="3 4" key="1">
    <citation type="journal article" date="2011" name="Microbiology">
        <title>Transcriptome response to different carbon sources in Acetobacter aceti.</title>
        <authorList>
            <person name="Sakurai K."/>
            <person name="Arai H."/>
            <person name="Ishii M."/>
            <person name="Igarashi Y."/>
        </authorList>
    </citation>
    <scope>NUCLEOTIDE SEQUENCE [LARGE SCALE GENOMIC DNA]</scope>
    <source>
        <strain evidence="3 4">NBRC 14818</strain>
    </source>
</reference>
<evidence type="ECO:0000313" key="3">
    <source>
        <dbReference type="EMBL" id="BCK76475.1"/>
    </source>
</evidence>
<feature type="compositionally biased region" description="Polar residues" evidence="1">
    <location>
        <begin position="34"/>
        <end position="45"/>
    </location>
</feature>
<dbReference type="AlphaFoldDB" id="A0AB33IHC5"/>
<sequence length="137" mass="13617">MRTFSGLIMGFMVLASPVMAQDYSNGPAAKSGQWDYSTGSQSASPGDSYEGYPPPPTQVIISPGMGGGYGSGYTNGAGTTYQNGWQTTQPQERGNGVSSGGVGWGNTGMGNVGSGNIGAGNIGAGNVGYGNTGGMGR</sequence>
<evidence type="ECO:0000256" key="1">
    <source>
        <dbReference type="SAM" id="MobiDB-lite"/>
    </source>
</evidence>
<feature type="compositionally biased region" description="Gly residues" evidence="1">
    <location>
        <begin position="64"/>
        <end position="75"/>
    </location>
</feature>
<dbReference type="RefSeq" id="WP_010668689.1">
    <property type="nucleotide sequence ID" value="NZ_AP023410.1"/>
</dbReference>
<evidence type="ECO:0000256" key="2">
    <source>
        <dbReference type="SAM" id="SignalP"/>
    </source>
</evidence>
<organism evidence="3 4">
    <name type="scientific">Acetobacter aceti NBRC 14818</name>
    <dbReference type="NCBI Taxonomy" id="887700"/>
    <lineage>
        <taxon>Bacteria</taxon>
        <taxon>Pseudomonadati</taxon>
        <taxon>Pseudomonadota</taxon>
        <taxon>Alphaproteobacteria</taxon>
        <taxon>Acetobacterales</taxon>
        <taxon>Acetobacteraceae</taxon>
        <taxon>Acetobacter</taxon>
        <taxon>Acetobacter subgen. Acetobacter</taxon>
    </lineage>
</organism>
<feature type="chain" id="PRO_5044209521" evidence="2">
    <location>
        <begin position="21"/>
        <end position="137"/>
    </location>
</feature>
<feature type="signal peptide" evidence="2">
    <location>
        <begin position="1"/>
        <end position="20"/>
    </location>
</feature>
<name>A0AB33IHC5_ACEAC</name>
<dbReference type="Proteomes" id="UP000516424">
    <property type="component" value="Chromosome"/>
</dbReference>
<keyword evidence="4" id="KW-1185">Reference proteome</keyword>
<gene>
    <name evidence="3" type="ORF">EMQ_2081</name>
</gene>
<feature type="region of interest" description="Disordered" evidence="1">
    <location>
        <begin position="27"/>
        <end position="105"/>
    </location>
</feature>